<proteinExistence type="predicted"/>
<keyword evidence="3" id="KW-1185">Reference proteome</keyword>
<dbReference type="AlphaFoldDB" id="A0A1S8X708"/>
<protein>
    <recommendedName>
        <fullName evidence="1">Ig-like domain-containing protein</fullName>
    </recommendedName>
</protein>
<evidence type="ECO:0000313" key="2">
    <source>
        <dbReference type="EMBL" id="OON22519.1"/>
    </source>
</evidence>
<name>A0A1S8X708_OPIVI</name>
<dbReference type="InterPro" id="IPR036179">
    <property type="entry name" value="Ig-like_dom_sf"/>
</dbReference>
<dbReference type="PROSITE" id="PS50835">
    <property type="entry name" value="IG_LIKE"/>
    <property type="match status" value="1"/>
</dbReference>
<dbReference type="Pfam" id="PF07679">
    <property type="entry name" value="I-set"/>
    <property type="match status" value="1"/>
</dbReference>
<dbReference type="EMBL" id="KV891750">
    <property type="protein sequence ID" value="OON22519.1"/>
    <property type="molecule type" value="Genomic_DNA"/>
</dbReference>
<reference evidence="2 3" key="1">
    <citation type="submission" date="2015-03" db="EMBL/GenBank/DDBJ databases">
        <title>Draft genome of the nematode, Opisthorchis viverrini.</title>
        <authorList>
            <person name="Mitreva M."/>
        </authorList>
    </citation>
    <scope>NUCLEOTIDE SEQUENCE [LARGE SCALE GENOMIC DNA]</scope>
    <source>
        <strain evidence="2">Khon Kaen</strain>
    </source>
</reference>
<dbReference type="InterPro" id="IPR007110">
    <property type="entry name" value="Ig-like_dom"/>
</dbReference>
<dbReference type="InterPro" id="IPR013783">
    <property type="entry name" value="Ig-like_fold"/>
</dbReference>
<accession>A0A1S8X708</accession>
<organism evidence="2 3">
    <name type="scientific">Opisthorchis viverrini</name>
    <name type="common">Southeast Asian liver fluke</name>
    <dbReference type="NCBI Taxonomy" id="6198"/>
    <lineage>
        <taxon>Eukaryota</taxon>
        <taxon>Metazoa</taxon>
        <taxon>Spiralia</taxon>
        <taxon>Lophotrochozoa</taxon>
        <taxon>Platyhelminthes</taxon>
        <taxon>Trematoda</taxon>
        <taxon>Digenea</taxon>
        <taxon>Opisthorchiida</taxon>
        <taxon>Opisthorchiata</taxon>
        <taxon>Opisthorchiidae</taxon>
        <taxon>Opisthorchis</taxon>
    </lineage>
</organism>
<sequence>MVITAMIMKVDNSPKIEPISNLEMKPGEQLTITCVAMGKPLPEVAWIKNGKSLNLVDKSVRVEEIKFIETKRKEGHFIEDSVDKYYIFDTMHQ</sequence>
<gene>
    <name evidence="2" type="ORF">X801_01579</name>
</gene>
<evidence type="ECO:0000313" key="3">
    <source>
        <dbReference type="Proteomes" id="UP000243686"/>
    </source>
</evidence>
<dbReference type="Gene3D" id="2.60.40.10">
    <property type="entry name" value="Immunoglobulins"/>
    <property type="match status" value="1"/>
</dbReference>
<evidence type="ECO:0000259" key="1">
    <source>
        <dbReference type="PROSITE" id="PS50835"/>
    </source>
</evidence>
<feature type="domain" description="Ig-like" evidence="1">
    <location>
        <begin position="14"/>
        <end position="51"/>
    </location>
</feature>
<dbReference type="InterPro" id="IPR013098">
    <property type="entry name" value="Ig_I-set"/>
</dbReference>
<dbReference type="SUPFAM" id="SSF48726">
    <property type="entry name" value="Immunoglobulin"/>
    <property type="match status" value="1"/>
</dbReference>
<dbReference type="Proteomes" id="UP000243686">
    <property type="component" value="Unassembled WGS sequence"/>
</dbReference>